<name>A0ACB9DVA2_CICIN</name>
<keyword evidence="2" id="KW-1185">Reference proteome</keyword>
<comment type="caution">
    <text evidence="1">The sequence shown here is derived from an EMBL/GenBank/DDBJ whole genome shotgun (WGS) entry which is preliminary data.</text>
</comment>
<reference evidence="2" key="1">
    <citation type="journal article" date="2022" name="Mol. Ecol. Resour.">
        <title>The genomes of chicory, endive, great burdock and yacon provide insights into Asteraceae palaeo-polyploidization history and plant inulin production.</title>
        <authorList>
            <person name="Fan W."/>
            <person name="Wang S."/>
            <person name="Wang H."/>
            <person name="Wang A."/>
            <person name="Jiang F."/>
            <person name="Liu H."/>
            <person name="Zhao H."/>
            <person name="Xu D."/>
            <person name="Zhang Y."/>
        </authorList>
    </citation>
    <scope>NUCLEOTIDE SEQUENCE [LARGE SCALE GENOMIC DNA]</scope>
    <source>
        <strain evidence="2">cv. Punajuju</strain>
    </source>
</reference>
<sequence>MKVGVSRHVMNVKAAAVKGYSNILNFEVFRILESVEERFEHENVIIKDLKLLQIPQMWINEKSQEDGHVFKFQSDFASSALHGLELILTPGAWLN</sequence>
<protein>
    <submittedName>
        <fullName evidence="1">Uncharacterized protein</fullName>
    </submittedName>
</protein>
<organism evidence="1 2">
    <name type="scientific">Cichorium intybus</name>
    <name type="common">Chicory</name>
    <dbReference type="NCBI Taxonomy" id="13427"/>
    <lineage>
        <taxon>Eukaryota</taxon>
        <taxon>Viridiplantae</taxon>
        <taxon>Streptophyta</taxon>
        <taxon>Embryophyta</taxon>
        <taxon>Tracheophyta</taxon>
        <taxon>Spermatophyta</taxon>
        <taxon>Magnoliopsida</taxon>
        <taxon>eudicotyledons</taxon>
        <taxon>Gunneridae</taxon>
        <taxon>Pentapetalae</taxon>
        <taxon>asterids</taxon>
        <taxon>campanulids</taxon>
        <taxon>Asterales</taxon>
        <taxon>Asteraceae</taxon>
        <taxon>Cichorioideae</taxon>
        <taxon>Cichorieae</taxon>
        <taxon>Cichoriinae</taxon>
        <taxon>Cichorium</taxon>
    </lineage>
</organism>
<reference evidence="1 2" key="2">
    <citation type="journal article" date="2022" name="Mol. Ecol. Resour.">
        <title>The genomes of chicory, endive, great burdock and yacon provide insights into Asteraceae paleo-polyploidization history and plant inulin production.</title>
        <authorList>
            <person name="Fan W."/>
            <person name="Wang S."/>
            <person name="Wang H."/>
            <person name="Wang A."/>
            <person name="Jiang F."/>
            <person name="Liu H."/>
            <person name="Zhao H."/>
            <person name="Xu D."/>
            <person name="Zhang Y."/>
        </authorList>
    </citation>
    <scope>NUCLEOTIDE SEQUENCE [LARGE SCALE GENOMIC DNA]</scope>
    <source>
        <strain evidence="2">cv. Punajuju</strain>
        <tissue evidence="1">Leaves</tissue>
    </source>
</reference>
<gene>
    <name evidence="1" type="ORF">L2E82_21125</name>
</gene>
<proteinExistence type="predicted"/>
<dbReference type="EMBL" id="CM042012">
    <property type="protein sequence ID" value="KAI3750487.1"/>
    <property type="molecule type" value="Genomic_DNA"/>
</dbReference>
<evidence type="ECO:0000313" key="2">
    <source>
        <dbReference type="Proteomes" id="UP001055811"/>
    </source>
</evidence>
<accession>A0ACB9DVA2</accession>
<dbReference type="Proteomes" id="UP001055811">
    <property type="component" value="Linkage Group LG04"/>
</dbReference>
<evidence type="ECO:0000313" key="1">
    <source>
        <dbReference type="EMBL" id="KAI3750487.1"/>
    </source>
</evidence>